<dbReference type="Gene3D" id="3.20.20.100">
    <property type="entry name" value="NADP-dependent oxidoreductase domain"/>
    <property type="match status" value="1"/>
</dbReference>
<dbReference type="GeneID" id="301307800"/>
<accession>A0A0D0WVI6</accession>
<dbReference type="InterPro" id="IPR050523">
    <property type="entry name" value="AKR_Detox_Biosynth"/>
</dbReference>
<dbReference type="GO" id="GO:0016491">
    <property type="term" value="F:oxidoreductase activity"/>
    <property type="evidence" value="ECO:0007669"/>
    <property type="project" value="UniProtKB-KW"/>
</dbReference>
<organism evidence="3 4">
    <name type="scientific">Micromonospora haikouensis</name>
    <dbReference type="NCBI Taxonomy" id="686309"/>
    <lineage>
        <taxon>Bacteria</taxon>
        <taxon>Bacillati</taxon>
        <taxon>Actinomycetota</taxon>
        <taxon>Actinomycetes</taxon>
        <taxon>Micromonosporales</taxon>
        <taxon>Micromonosporaceae</taxon>
        <taxon>Micromonospora</taxon>
    </lineage>
</organism>
<dbReference type="GO" id="GO:0005829">
    <property type="term" value="C:cytosol"/>
    <property type="evidence" value="ECO:0007669"/>
    <property type="project" value="TreeGrafter"/>
</dbReference>
<dbReference type="PATRIC" id="fig|47853.6.peg.5809"/>
<proteinExistence type="predicted"/>
<dbReference type="Proteomes" id="UP000032254">
    <property type="component" value="Unassembled WGS sequence"/>
</dbReference>
<evidence type="ECO:0000313" key="3">
    <source>
        <dbReference type="EMBL" id="KIR61420.1"/>
    </source>
</evidence>
<keyword evidence="4" id="KW-1185">Reference proteome</keyword>
<comment type="caution">
    <text evidence="3">The sequence shown here is derived from an EMBL/GenBank/DDBJ whole genome shotgun (WGS) entry which is preliminary data.</text>
</comment>
<evidence type="ECO:0000259" key="2">
    <source>
        <dbReference type="Pfam" id="PF00248"/>
    </source>
</evidence>
<sequence>MRYALLGPSGIRVSRIALGTATFGVAPDAARADAVVGAALDAGINLVDTANAYGNLPHFDRPGVPPAAERESAEEILGRALAGRRDDVVLCTKAQEPVGPGVNDRGLSRRHLFAQLDRSLRRLRTDHVDVFYAHHPDPATPLETTLAALDDLVRAGKARHCALSTFPAWQTVHALWICDDRRLHPPVALQVRYHLFARGVEAEIVPLADRFGLSVVAFSPLAGGLLAGAAARTRAHAGESRWGGGAFTPSQQAAAAQVEEIAAAAGHRADELAVAWLLSRPTVAAAIVGAENPEEVAAAGRAAALIPDAEVLARLDAIDVAEIREPKPRVARPTAPGV</sequence>
<dbReference type="PANTHER" id="PTHR43364">
    <property type="entry name" value="NADH-SPECIFIC METHYLGLYOXAL REDUCTASE-RELATED"/>
    <property type="match status" value="1"/>
</dbReference>
<dbReference type="Pfam" id="PF00248">
    <property type="entry name" value="Aldo_ket_red"/>
    <property type="match status" value="1"/>
</dbReference>
<dbReference type="PANTHER" id="PTHR43364:SF4">
    <property type="entry name" value="NAD(P)-LINKED OXIDOREDUCTASE SUPERFAMILY PROTEIN"/>
    <property type="match status" value="1"/>
</dbReference>
<evidence type="ECO:0000256" key="1">
    <source>
        <dbReference type="ARBA" id="ARBA00023002"/>
    </source>
</evidence>
<dbReference type="InterPro" id="IPR023210">
    <property type="entry name" value="NADP_OxRdtase_dom"/>
</dbReference>
<dbReference type="SUPFAM" id="SSF51430">
    <property type="entry name" value="NAD(P)-linked oxidoreductase"/>
    <property type="match status" value="1"/>
</dbReference>
<dbReference type="EMBL" id="JXSX01000003">
    <property type="protein sequence ID" value="KIR61420.1"/>
    <property type="molecule type" value="Genomic_DNA"/>
</dbReference>
<dbReference type="InterPro" id="IPR036812">
    <property type="entry name" value="NAD(P)_OxRdtase_dom_sf"/>
</dbReference>
<evidence type="ECO:0000313" key="4">
    <source>
        <dbReference type="Proteomes" id="UP000032254"/>
    </source>
</evidence>
<protein>
    <submittedName>
        <fullName evidence="3">Oxidoreductase</fullName>
    </submittedName>
</protein>
<feature type="domain" description="NADP-dependent oxidoreductase" evidence="2">
    <location>
        <begin position="15"/>
        <end position="319"/>
    </location>
</feature>
<name>A0A0D0WVI6_9ACTN</name>
<dbReference type="RefSeq" id="WP_043968364.1">
    <property type="nucleotide sequence ID" value="NZ_JBEZEN010000053.1"/>
</dbReference>
<reference evidence="3 4" key="1">
    <citation type="submission" date="2015-01" db="EMBL/GenBank/DDBJ databases">
        <title>Sequencing and annotation of Micromonospora carbonacea strain JXNU-1 genome.</title>
        <authorList>
            <person name="Long Z."/>
            <person name="Huang Y."/>
            <person name="Jiang Y."/>
        </authorList>
    </citation>
    <scope>NUCLEOTIDE SEQUENCE [LARGE SCALE GENOMIC DNA]</scope>
    <source>
        <strain evidence="3 4">JXNU-1</strain>
    </source>
</reference>
<gene>
    <name evidence="3" type="ORF">TK50_27700</name>
</gene>
<dbReference type="AlphaFoldDB" id="A0A0D0WVI6"/>
<dbReference type="OrthoDB" id="3664926at2"/>
<keyword evidence="1" id="KW-0560">Oxidoreductase</keyword>